<keyword evidence="2" id="KW-1185">Reference proteome</keyword>
<evidence type="ECO:0000313" key="2">
    <source>
        <dbReference type="Proteomes" id="UP000790377"/>
    </source>
</evidence>
<comment type="caution">
    <text evidence="1">The sequence shown here is derived from an EMBL/GenBank/DDBJ whole genome shotgun (WGS) entry which is preliminary data.</text>
</comment>
<gene>
    <name evidence="1" type="ORF">BJ138DRAFT_1019807</name>
</gene>
<dbReference type="Proteomes" id="UP000790377">
    <property type="component" value="Unassembled WGS sequence"/>
</dbReference>
<sequence length="427" mass="48564">MVKSNADNAKDGFYNRNPLGKNQHGDCPSLDDEKVATILRDYNRRNIVSKKTIKALLLAEHNIKMSEATITRRRQALGLHASGATTKTMSDTIKRQLILDQMAKDPTSHQGPRIIKENIALDTGIHLTRDWITMEMRLIDPSGFESRSPTAKRIHRVAVVALGPHYRWSGDGHDKLVKIGWPIWGVRDVWSGKWLGLWVVPDNRLKVATAYLFLKLVEELGGMPIQMVTDCGSETTKIYGVATALREIFNPDLPVSEFPAHRFMRSVNNITIERGWLRLRLQWGDNVLVFWEAGRDIYNPTDPQQYELVQWLWSTIIQKELDTLKARFNDHKVRFDADKLIPSGVSPNVAYSLMEKYGGEDCLQPVDITIIKQLKEELGGDDIIRFVGAEYEAKAVSVFHDLGLTDDDLSLQRAWHVFSLMLPLMPL</sequence>
<reference evidence="1" key="1">
    <citation type="journal article" date="2021" name="New Phytol.">
        <title>Evolutionary innovations through gain and loss of genes in the ectomycorrhizal Boletales.</title>
        <authorList>
            <person name="Wu G."/>
            <person name="Miyauchi S."/>
            <person name="Morin E."/>
            <person name="Kuo A."/>
            <person name="Drula E."/>
            <person name="Varga T."/>
            <person name="Kohler A."/>
            <person name="Feng B."/>
            <person name="Cao Y."/>
            <person name="Lipzen A."/>
            <person name="Daum C."/>
            <person name="Hundley H."/>
            <person name="Pangilinan J."/>
            <person name="Johnson J."/>
            <person name="Barry K."/>
            <person name="LaButti K."/>
            <person name="Ng V."/>
            <person name="Ahrendt S."/>
            <person name="Min B."/>
            <person name="Choi I.G."/>
            <person name="Park H."/>
            <person name="Plett J.M."/>
            <person name="Magnuson J."/>
            <person name="Spatafora J.W."/>
            <person name="Nagy L.G."/>
            <person name="Henrissat B."/>
            <person name="Grigoriev I.V."/>
            <person name="Yang Z.L."/>
            <person name="Xu J."/>
            <person name="Martin F.M."/>
        </authorList>
    </citation>
    <scope>NUCLEOTIDE SEQUENCE</scope>
    <source>
        <strain evidence="1">ATCC 28755</strain>
    </source>
</reference>
<dbReference type="EMBL" id="MU268679">
    <property type="protein sequence ID" value="KAH7903949.1"/>
    <property type="molecule type" value="Genomic_DNA"/>
</dbReference>
<evidence type="ECO:0000313" key="1">
    <source>
        <dbReference type="EMBL" id="KAH7903949.1"/>
    </source>
</evidence>
<protein>
    <submittedName>
        <fullName evidence="1">Uncharacterized protein</fullName>
    </submittedName>
</protein>
<organism evidence="1 2">
    <name type="scientific">Hygrophoropsis aurantiaca</name>
    <dbReference type="NCBI Taxonomy" id="72124"/>
    <lineage>
        <taxon>Eukaryota</taxon>
        <taxon>Fungi</taxon>
        <taxon>Dikarya</taxon>
        <taxon>Basidiomycota</taxon>
        <taxon>Agaricomycotina</taxon>
        <taxon>Agaricomycetes</taxon>
        <taxon>Agaricomycetidae</taxon>
        <taxon>Boletales</taxon>
        <taxon>Coniophorineae</taxon>
        <taxon>Hygrophoropsidaceae</taxon>
        <taxon>Hygrophoropsis</taxon>
    </lineage>
</organism>
<name>A0ACB7ZTD7_9AGAM</name>
<accession>A0ACB7ZTD7</accession>
<proteinExistence type="predicted"/>